<name>A0A445D660_ARAHY</name>
<organism evidence="1 2">
    <name type="scientific">Arachis hypogaea</name>
    <name type="common">Peanut</name>
    <dbReference type="NCBI Taxonomy" id="3818"/>
    <lineage>
        <taxon>Eukaryota</taxon>
        <taxon>Viridiplantae</taxon>
        <taxon>Streptophyta</taxon>
        <taxon>Embryophyta</taxon>
        <taxon>Tracheophyta</taxon>
        <taxon>Spermatophyta</taxon>
        <taxon>Magnoliopsida</taxon>
        <taxon>eudicotyledons</taxon>
        <taxon>Gunneridae</taxon>
        <taxon>Pentapetalae</taxon>
        <taxon>rosids</taxon>
        <taxon>fabids</taxon>
        <taxon>Fabales</taxon>
        <taxon>Fabaceae</taxon>
        <taxon>Papilionoideae</taxon>
        <taxon>50 kb inversion clade</taxon>
        <taxon>dalbergioids sensu lato</taxon>
        <taxon>Dalbergieae</taxon>
        <taxon>Pterocarpus clade</taxon>
        <taxon>Arachis</taxon>
    </lineage>
</organism>
<evidence type="ECO:0000313" key="1">
    <source>
        <dbReference type="EMBL" id="RYR58743.1"/>
    </source>
</evidence>
<dbReference type="Proteomes" id="UP000289738">
    <property type="component" value="Chromosome A05"/>
</dbReference>
<dbReference type="AlphaFoldDB" id="A0A445D660"/>
<proteinExistence type="predicted"/>
<evidence type="ECO:0000313" key="2">
    <source>
        <dbReference type="Proteomes" id="UP000289738"/>
    </source>
</evidence>
<reference evidence="1 2" key="1">
    <citation type="submission" date="2019-01" db="EMBL/GenBank/DDBJ databases">
        <title>Sequencing of cultivated peanut Arachis hypogaea provides insights into genome evolution and oil improvement.</title>
        <authorList>
            <person name="Chen X."/>
        </authorList>
    </citation>
    <scope>NUCLEOTIDE SEQUENCE [LARGE SCALE GENOMIC DNA]</scope>
    <source>
        <strain evidence="2">cv. Fuhuasheng</strain>
        <tissue evidence="1">Leaves</tissue>
    </source>
</reference>
<dbReference type="EMBL" id="SDMP01000005">
    <property type="protein sequence ID" value="RYR58743.1"/>
    <property type="molecule type" value="Genomic_DNA"/>
</dbReference>
<comment type="caution">
    <text evidence="1">The sequence shown here is derived from an EMBL/GenBank/DDBJ whole genome shotgun (WGS) entry which is preliminary data.</text>
</comment>
<accession>A0A445D660</accession>
<keyword evidence="2" id="KW-1185">Reference proteome</keyword>
<sequence>MFASLLQGSFIASIVFLQALIPPLKSQLPQTITVS</sequence>
<gene>
    <name evidence="1" type="ORF">Ahy_A05g024623</name>
</gene>
<protein>
    <submittedName>
        <fullName evidence="1">Uncharacterized protein</fullName>
    </submittedName>
</protein>